<protein>
    <recommendedName>
        <fullName evidence="5">Solute-binding protein family 5 domain-containing protein</fullName>
    </recommendedName>
</protein>
<reference evidence="6 7" key="1">
    <citation type="submission" date="2015-12" db="EMBL/GenBank/DDBJ databases">
        <authorList>
            <person name="Shamseldin A."/>
            <person name="Moawad H."/>
            <person name="Abd El-Rahim W.M."/>
            <person name="Sadowsky M.J."/>
        </authorList>
    </citation>
    <scope>NUCLEOTIDE SEQUENCE [LARGE SCALE GENOMIC DNA]</scope>
    <source>
        <strain evidence="6 7">Ar51</strain>
    </source>
</reference>
<name>A0A0U3PC26_9MICC</name>
<evidence type="ECO:0000256" key="3">
    <source>
        <dbReference type="ARBA" id="ARBA00022729"/>
    </source>
</evidence>
<dbReference type="CDD" id="cd00995">
    <property type="entry name" value="PBP2_NikA_DppA_OppA_like"/>
    <property type="match status" value="1"/>
</dbReference>
<evidence type="ECO:0000256" key="2">
    <source>
        <dbReference type="ARBA" id="ARBA00022448"/>
    </source>
</evidence>
<dbReference type="Proteomes" id="UP000065151">
    <property type="component" value="Chromosome"/>
</dbReference>
<organism evidence="6">
    <name type="scientific">Pseudarthrobacter sulfonivorans</name>
    <dbReference type="NCBI Taxonomy" id="121292"/>
    <lineage>
        <taxon>Bacteria</taxon>
        <taxon>Bacillati</taxon>
        <taxon>Actinomycetota</taxon>
        <taxon>Actinomycetes</taxon>
        <taxon>Micrococcales</taxon>
        <taxon>Micrococcaceae</taxon>
        <taxon>Pseudarthrobacter</taxon>
    </lineage>
</organism>
<sequence length="512" mass="55068">MFVALATATVVLLAGCAGGETAGSSGAPAGDPVSGGTLRALEFSQPKGFDPVQVFSSTSMPLTYTALYGQFLIPNPETGEYDCGLCESFSTPDKGATWEVVTRKGLTFSDGTPFDAAAIKYNWDRMKDPKFGSASAGIASQIDHIEVVDNETAKLVMTVPNPGFEGLMPIYALQWIASPTALEKGQAEFNKNPIGAGPFLFDSWVPNGTLKLKKNPGYYDAPKPYLDALEIQGVADNAQRLNALISGQADTILNSEASIFAEGEAAGFKKVEYQFNGGVGLMLNNAKAPFNDVRARQALAYALDLNAMSDSITRGYPSAPKTLFTENSPLYEDIPLTTHDPEKAQKLFDELAAEGKPVNFSYTVFPGSGQLVFDALQSQLQKYKNVTVTPDQRDTSQQGVVGTTGDYQALTSSMAFVDPGSRLWGQLHGSADRTNYARFKDAETSAALDAGFTEDPKAQKEAYKIVQERLAELHPYILYTSYLNGMLTSDKVHGATVFGYTSPSAAELWLQP</sequence>
<dbReference type="Pfam" id="PF00496">
    <property type="entry name" value="SBP_bac_5"/>
    <property type="match status" value="1"/>
</dbReference>
<dbReference type="GO" id="GO:0042597">
    <property type="term" value="C:periplasmic space"/>
    <property type="evidence" value="ECO:0007669"/>
    <property type="project" value="UniProtKB-ARBA"/>
</dbReference>
<keyword evidence="2" id="KW-0813">Transport</keyword>
<dbReference type="Gene3D" id="3.40.190.10">
    <property type="entry name" value="Periplasmic binding protein-like II"/>
    <property type="match status" value="1"/>
</dbReference>
<dbReference type="GO" id="GO:0043190">
    <property type="term" value="C:ATP-binding cassette (ABC) transporter complex"/>
    <property type="evidence" value="ECO:0007669"/>
    <property type="project" value="InterPro"/>
</dbReference>
<comment type="similarity">
    <text evidence="1">Belongs to the bacterial solute-binding protein 5 family.</text>
</comment>
<proteinExistence type="inferred from homology"/>
<dbReference type="InterPro" id="IPR030678">
    <property type="entry name" value="Peptide/Ni-bd"/>
</dbReference>
<dbReference type="PIRSF" id="PIRSF002741">
    <property type="entry name" value="MppA"/>
    <property type="match status" value="1"/>
</dbReference>
<dbReference type="GO" id="GO:0015833">
    <property type="term" value="P:peptide transport"/>
    <property type="evidence" value="ECO:0007669"/>
    <property type="project" value="TreeGrafter"/>
</dbReference>
<feature type="domain" description="Solute-binding protein family 5" evidence="5">
    <location>
        <begin position="84"/>
        <end position="424"/>
    </location>
</feature>
<dbReference type="RefSeq" id="WP_058931015.1">
    <property type="nucleotide sequence ID" value="NZ_CP013747.1"/>
</dbReference>
<evidence type="ECO:0000313" key="7">
    <source>
        <dbReference type="Proteomes" id="UP000065151"/>
    </source>
</evidence>
<evidence type="ECO:0000256" key="4">
    <source>
        <dbReference type="SAM" id="SignalP"/>
    </source>
</evidence>
<evidence type="ECO:0000256" key="1">
    <source>
        <dbReference type="ARBA" id="ARBA00005695"/>
    </source>
</evidence>
<dbReference type="EMBL" id="CP013747">
    <property type="protein sequence ID" value="ALV41891.1"/>
    <property type="molecule type" value="Genomic_DNA"/>
</dbReference>
<keyword evidence="3 4" id="KW-0732">Signal</keyword>
<dbReference type="InterPro" id="IPR039424">
    <property type="entry name" value="SBP_5"/>
</dbReference>
<evidence type="ECO:0000259" key="5">
    <source>
        <dbReference type="Pfam" id="PF00496"/>
    </source>
</evidence>
<feature type="chain" id="PRO_5038894273" description="Solute-binding protein family 5 domain-containing protein" evidence="4">
    <location>
        <begin position="23"/>
        <end position="512"/>
    </location>
</feature>
<dbReference type="PANTHER" id="PTHR30290:SF9">
    <property type="entry name" value="OLIGOPEPTIDE-BINDING PROTEIN APPA"/>
    <property type="match status" value="1"/>
</dbReference>
<dbReference type="PANTHER" id="PTHR30290">
    <property type="entry name" value="PERIPLASMIC BINDING COMPONENT OF ABC TRANSPORTER"/>
    <property type="match status" value="1"/>
</dbReference>
<dbReference type="SUPFAM" id="SSF53850">
    <property type="entry name" value="Periplasmic binding protein-like II"/>
    <property type="match status" value="1"/>
</dbReference>
<feature type="signal peptide" evidence="4">
    <location>
        <begin position="1"/>
        <end position="22"/>
    </location>
</feature>
<gene>
    <name evidence="6" type="ORF">AU252_12575</name>
</gene>
<dbReference type="GO" id="GO:1904680">
    <property type="term" value="F:peptide transmembrane transporter activity"/>
    <property type="evidence" value="ECO:0007669"/>
    <property type="project" value="TreeGrafter"/>
</dbReference>
<dbReference type="KEGG" id="psul:AU252_12575"/>
<dbReference type="InterPro" id="IPR000914">
    <property type="entry name" value="SBP_5_dom"/>
</dbReference>
<accession>A0A0U3PC26</accession>
<evidence type="ECO:0000313" key="6">
    <source>
        <dbReference type="EMBL" id="ALV41891.1"/>
    </source>
</evidence>
<dbReference type="Gene3D" id="3.10.105.10">
    <property type="entry name" value="Dipeptide-binding Protein, Domain 3"/>
    <property type="match status" value="1"/>
</dbReference>
<dbReference type="STRING" id="121292.AU252_12575"/>
<dbReference type="AlphaFoldDB" id="A0A0U3PC26"/>